<evidence type="ECO:0000313" key="6">
    <source>
        <dbReference type="Proteomes" id="UP001501169"/>
    </source>
</evidence>
<evidence type="ECO:0000259" key="4">
    <source>
        <dbReference type="PROSITE" id="PS50930"/>
    </source>
</evidence>
<dbReference type="PROSITE" id="PS50930">
    <property type="entry name" value="HTH_LYTTR"/>
    <property type="match status" value="1"/>
</dbReference>
<feature type="modified residue" description="4-aspartylphosphate" evidence="2">
    <location>
        <position position="61"/>
    </location>
</feature>
<organism evidence="5 6">
    <name type="scientific">Rheinheimera aquimaris</name>
    <dbReference type="NCBI Taxonomy" id="412437"/>
    <lineage>
        <taxon>Bacteria</taxon>
        <taxon>Pseudomonadati</taxon>
        <taxon>Pseudomonadota</taxon>
        <taxon>Gammaproteobacteria</taxon>
        <taxon>Chromatiales</taxon>
        <taxon>Chromatiaceae</taxon>
        <taxon>Rheinheimera</taxon>
    </lineage>
</organism>
<dbReference type="InterPro" id="IPR001789">
    <property type="entry name" value="Sig_transdc_resp-reg_receiver"/>
</dbReference>
<keyword evidence="2" id="KW-0597">Phosphoprotein</keyword>
<dbReference type="SUPFAM" id="SSF52172">
    <property type="entry name" value="CheY-like"/>
    <property type="match status" value="1"/>
</dbReference>
<proteinExistence type="predicted"/>
<dbReference type="Pfam" id="PF00072">
    <property type="entry name" value="Response_reg"/>
    <property type="match status" value="1"/>
</dbReference>
<feature type="domain" description="Response regulatory" evidence="3">
    <location>
        <begin position="10"/>
        <end position="121"/>
    </location>
</feature>
<keyword evidence="1" id="KW-0902">Two-component regulatory system</keyword>
<dbReference type="PANTHER" id="PTHR37299:SF1">
    <property type="entry name" value="STAGE 0 SPORULATION PROTEIN A HOMOLOG"/>
    <property type="match status" value="1"/>
</dbReference>
<dbReference type="GO" id="GO:0003677">
    <property type="term" value="F:DNA binding"/>
    <property type="evidence" value="ECO:0007669"/>
    <property type="project" value="UniProtKB-KW"/>
</dbReference>
<dbReference type="InterPro" id="IPR011006">
    <property type="entry name" value="CheY-like_superfamily"/>
</dbReference>
<feature type="domain" description="HTH LytTR-type" evidence="4">
    <location>
        <begin position="145"/>
        <end position="251"/>
    </location>
</feature>
<dbReference type="SMART" id="SM00850">
    <property type="entry name" value="LytTR"/>
    <property type="match status" value="1"/>
</dbReference>
<dbReference type="InterPro" id="IPR007492">
    <property type="entry name" value="LytTR_DNA-bd_dom"/>
</dbReference>
<dbReference type="Gene3D" id="3.40.50.2300">
    <property type="match status" value="1"/>
</dbReference>
<dbReference type="PROSITE" id="PS50110">
    <property type="entry name" value="RESPONSE_REGULATORY"/>
    <property type="match status" value="1"/>
</dbReference>
<keyword evidence="6" id="KW-1185">Reference proteome</keyword>
<dbReference type="InterPro" id="IPR046947">
    <property type="entry name" value="LytR-like"/>
</dbReference>
<reference evidence="5 6" key="1">
    <citation type="journal article" date="2019" name="Int. J. Syst. Evol. Microbiol.">
        <title>The Global Catalogue of Microorganisms (GCM) 10K type strain sequencing project: providing services to taxonomists for standard genome sequencing and annotation.</title>
        <authorList>
            <consortium name="The Broad Institute Genomics Platform"/>
            <consortium name="The Broad Institute Genome Sequencing Center for Infectious Disease"/>
            <person name="Wu L."/>
            <person name="Ma J."/>
        </authorList>
    </citation>
    <scope>NUCLEOTIDE SEQUENCE [LARGE SCALE GENOMIC DNA]</scope>
    <source>
        <strain evidence="5 6">JCM 14331</strain>
    </source>
</reference>
<comment type="caution">
    <text evidence="5">The sequence shown here is derived from an EMBL/GenBank/DDBJ whole genome shotgun (WGS) entry which is preliminary data.</text>
</comment>
<name>A0ABN1EEE2_9GAMM</name>
<dbReference type="SMART" id="SM00448">
    <property type="entry name" value="REC"/>
    <property type="match status" value="1"/>
</dbReference>
<gene>
    <name evidence="5" type="ORF">GCM10009098_36350</name>
</gene>
<accession>A0ABN1EEE2</accession>
<dbReference type="Pfam" id="PF04397">
    <property type="entry name" value="LytTR"/>
    <property type="match status" value="1"/>
</dbReference>
<keyword evidence="5" id="KW-0238">DNA-binding</keyword>
<evidence type="ECO:0000256" key="1">
    <source>
        <dbReference type="ARBA" id="ARBA00023012"/>
    </source>
</evidence>
<evidence type="ECO:0000259" key="3">
    <source>
        <dbReference type="PROSITE" id="PS50110"/>
    </source>
</evidence>
<sequence>MFLESDMKLSCLIVDDEPLARAGIRHLLNQQNQFEIAAEADNGTDALRLAELHQPDIIFLDIQMPGLDGLNVFKQLANKPAVIFCSAYAEHAVAAFELSAVDYLLKPFSAERFQQALFKACGKIIDKLNRGSSKPAETPSYIDRLTIRDPGRLRIVEVNDISWIESAGNYIDIHVYSQRKSYLLRDTMAAIEKKLDPALFARIHRSSIVRKSDIVELRPGDKGDAEVILKCGTVLTMSRRNRNALADLFGHLA</sequence>
<protein>
    <submittedName>
        <fullName evidence="5">LytTR family DNA-binding domain-containing protein</fullName>
    </submittedName>
</protein>
<dbReference type="Proteomes" id="UP001501169">
    <property type="component" value="Unassembled WGS sequence"/>
</dbReference>
<dbReference type="Gene3D" id="2.40.50.1020">
    <property type="entry name" value="LytTr DNA-binding domain"/>
    <property type="match status" value="1"/>
</dbReference>
<dbReference type="PANTHER" id="PTHR37299">
    <property type="entry name" value="TRANSCRIPTIONAL REGULATOR-RELATED"/>
    <property type="match status" value="1"/>
</dbReference>
<evidence type="ECO:0000256" key="2">
    <source>
        <dbReference type="PROSITE-ProRule" id="PRU00169"/>
    </source>
</evidence>
<evidence type="ECO:0000313" key="5">
    <source>
        <dbReference type="EMBL" id="GAA0564948.1"/>
    </source>
</evidence>
<dbReference type="EMBL" id="BAAAEO010000007">
    <property type="protein sequence ID" value="GAA0564948.1"/>
    <property type="molecule type" value="Genomic_DNA"/>
</dbReference>